<evidence type="ECO:0000256" key="5">
    <source>
        <dbReference type="ARBA" id="ARBA00023015"/>
    </source>
</evidence>
<keyword evidence="4" id="KW-0902">Two-component regulatory system</keyword>
<dbReference type="AlphaFoldDB" id="A0A1M7I167"/>
<dbReference type="PANTHER" id="PTHR48111:SF4">
    <property type="entry name" value="DNA-BINDING DUAL TRANSCRIPTIONAL REGULATOR OMPR"/>
    <property type="match status" value="1"/>
</dbReference>
<feature type="domain" description="Response regulatory" evidence="10">
    <location>
        <begin position="3"/>
        <end position="116"/>
    </location>
</feature>
<dbReference type="InterPro" id="IPR001789">
    <property type="entry name" value="Sig_transdc_resp-reg_receiver"/>
</dbReference>
<dbReference type="InterPro" id="IPR011006">
    <property type="entry name" value="CheY-like_superfamily"/>
</dbReference>
<evidence type="ECO:0000256" key="9">
    <source>
        <dbReference type="PROSITE-ProRule" id="PRU01091"/>
    </source>
</evidence>
<sequence>MTKVLVVDDDLDLLDLMQRFLSRYDMSVGVARSGVEMDQKLSESTFDIVILDIMLPGEDGLALCRRIRTLFTTPIIMLTAVTETADRIVGLELGADDYVTKPFDSRELLARIRSVLRRASLPANDTANNTSTFRFLDWSVDVSRRELRRTDNTLVPISEGEFALLLTLLEHPGRLLSRDQLLNYSKGEAHDVYDRSIDVLISRLRRKIEVNARRPDIIKTVRNAGYIFTPTVRSS</sequence>
<name>A0A1M7I167_9GAMM</name>
<evidence type="ECO:0000313" key="13">
    <source>
        <dbReference type="EMBL" id="SHM34512.1"/>
    </source>
</evidence>
<protein>
    <submittedName>
        <fullName evidence="12 13">DNA-binding response regulator</fullName>
    </submittedName>
</protein>
<feature type="domain" description="OmpR/PhoB-type" evidence="11">
    <location>
        <begin position="130"/>
        <end position="230"/>
    </location>
</feature>
<dbReference type="InterPro" id="IPR039420">
    <property type="entry name" value="WalR-like"/>
</dbReference>
<dbReference type="PROSITE" id="PS51755">
    <property type="entry name" value="OMPR_PHOB"/>
    <property type="match status" value="1"/>
</dbReference>
<dbReference type="InterPro" id="IPR036388">
    <property type="entry name" value="WH-like_DNA-bd_sf"/>
</dbReference>
<dbReference type="PANTHER" id="PTHR48111">
    <property type="entry name" value="REGULATOR OF RPOS"/>
    <property type="match status" value="1"/>
</dbReference>
<evidence type="ECO:0000259" key="11">
    <source>
        <dbReference type="PROSITE" id="PS51755"/>
    </source>
</evidence>
<feature type="modified residue" description="4-aspartylphosphate" evidence="8">
    <location>
        <position position="52"/>
    </location>
</feature>
<keyword evidence="7" id="KW-0804">Transcription</keyword>
<organism evidence="13 14">
    <name type="scientific">Halomonas cupida</name>
    <dbReference type="NCBI Taxonomy" id="44933"/>
    <lineage>
        <taxon>Bacteria</taxon>
        <taxon>Pseudomonadati</taxon>
        <taxon>Pseudomonadota</taxon>
        <taxon>Gammaproteobacteria</taxon>
        <taxon>Oceanospirillales</taxon>
        <taxon>Halomonadaceae</taxon>
        <taxon>Halomonas</taxon>
    </lineage>
</organism>
<evidence type="ECO:0000313" key="14">
    <source>
        <dbReference type="Proteomes" id="UP000184123"/>
    </source>
</evidence>
<dbReference type="Pfam" id="PF00072">
    <property type="entry name" value="Response_reg"/>
    <property type="match status" value="1"/>
</dbReference>
<keyword evidence="3 8" id="KW-0597">Phosphoprotein</keyword>
<evidence type="ECO:0000313" key="12">
    <source>
        <dbReference type="EMBL" id="GEN23983.1"/>
    </source>
</evidence>
<dbReference type="RefSeq" id="WP_073435785.1">
    <property type="nucleotide sequence ID" value="NZ_BJXU01000070.1"/>
</dbReference>
<keyword evidence="5" id="KW-0805">Transcription regulation</keyword>
<dbReference type="EMBL" id="FRCA01000007">
    <property type="protein sequence ID" value="SHM34512.1"/>
    <property type="molecule type" value="Genomic_DNA"/>
</dbReference>
<evidence type="ECO:0000256" key="3">
    <source>
        <dbReference type="ARBA" id="ARBA00022553"/>
    </source>
</evidence>
<dbReference type="Gene3D" id="3.40.50.2300">
    <property type="match status" value="1"/>
</dbReference>
<dbReference type="SMART" id="SM00448">
    <property type="entry name" value="REC"/>
    <property type="match status" value="1"/>
</dbReference>
<evidence type="ECO:0000256" key="6">
    <source>
        <dbReference type="ARBA" id="ARBA00023125"/>
    </source>
</evidence>
<dbReference type="Proteomes" id="UP000184123">
    <property type="component" value="Unassembled WGS sequence"/>
</dbReference>
<dbReference type="InterPro" id="IPR016032">
    <property type="entry name" value="Sig_transdc_resp-reg_C-effctor"/>
</dbReference>
<evidence type="ECO:0000313" key="15">
    <source>
        <dbReference type="Proteomes" id="UP000321726"/>
    </source>
</evidence>
<dbReference type="GO" id="GO:0000976">
    <property type="term" value="F:transcription cis-regulatory region binding"/>
    <property type="evidence" value="ECO:0007669"/>
    <property type="project" value="TreeGrafter"/>
</dbReference>
<dbReference type="EMBL" id="BJXU01000070">
    <property type="protein sequence ID" value="GEN23983.1"/>
    <property type="molecule type" value="Genomic_DNA"/>
</dbReference>
<gene>
    <name evidence="12" type="ORF">HCU01_19320</name>
    <name evidence="13" type="ORF">SAMN05660971_02768</name>
</gene>
<keyword evidence="15" id="KW-1185">Reference proteome</keyword>
<evidence type="ECO:0000259" key="10">
    <source>
        <dbReference type="PROSITE" id="PS50110"/>
    </source>
</evidence>
<dbReference type="GO" id="GO:0006355">
    <property type="term" value="P:regulation of DNA-templated transcription"/>
    <property type="evidence" value="ECO:0007669"/>
    <property type="project" value="InterPro"/>
</dbReference>
<dbReference type="SUPFAM" id="SSF52172">
    <property type="entry name" value="CheY-like"/>
    <property type="match status" value="1"/>
</dbReference>
<evidence type="ECO:0000256" key="8">
    <source>
        <dbReference type="PROSITE-ProRule" id="PRU00169"/>
    </source>
</evidence>
<dbReference type="InterPro" id="IPR001867">
    <property type="entry name" value="OmpR/PhoB-type_DNA-bd"/>
</dbReference>
<dbReference type="Gene3D" id="1.10.10.10">
    <property type="entry name" value="Winged helix-like DNA-binding domain superfamily/Winged helix DNA-binding domain"/>
    <property type="match status" value="1"/>
</dbReference>
<dbReference type="Gene3D" id="6.10.250.690">
    <property type="match status" value="1"/>
</dbReference>
<reference evidence="13 14" key="1">
    <citation type="submission" date="2016-11" db="EMBL/GenBank/DDBJ databases">
        <authorList>
            <person name="Jaros S."/>
            <person name="Januszkiewicz K."/>
            <person name="Wedrychowicz H."/>
        </authorList>
    </citation>
    <scope>NUCLEOTIDE SEQUENCE [LARGE SCALE GENOMIC DNA]</scope>
    <source>
        <strain evidence="13 14">DSM 4740</strain>
    </source>
</reference>
<accession>A0A1M7I167</accession>
<dbReference type="PROSITE" id="PS50110">
    <property type="entry name" value="RESPONSE_REGULATORY"/>
    <property type="match status" value="1"/>
</dbReference>
<evidence type="ECO:0000256" key="4">
    <source>
        <dbReference type="ARBA" id="ARBA00023012"/>
    </source>
</evidence>
<dbReference type="CDD" id="cd00383">
    <property type="entry name" value="trans_reg_C"/>
    <property type="match status" value="1"/>
</dbReference>
<evidence type="ECO:0000256" key="7">
    <source>
        <dbReference type="ARBA" id="ARBA00023163"/>
    </source>
</evidence>
<dbReference type="SUPFAM" id="SSF46894">
    <property type="entry name" value="C-terminal effector domain of the bipartite response regulators"/>
    <property type="match status" value="1"/>
</dbReference>
<dbReference type="Proteomes" id="UP000321726">
    <property type="component" value="Unassembled WGS sequence"/>
</dbReference>
<keyword evidence="2" id="KW-0963">Cytoplasm</keyword>
<reference evidence="12 15" key="2">
    <citation type="submission" date="2019-07" db="EMBL/GenBank/DDBJ databases">
        <title>Whole genome shotgun sequence of Halomonas cupida NBRC 102219.</title>
        <authorList>
            <person name="Hosoyama A."/>
            <person name="Uohara A."/>
            <person name="Ohji S."/>
            <person name="Ichikawa N."/>
        </authorList>
    </citation>
    <scope>NUCLEOTIDE SEQUENCE [LARGE SCALE GENOMIC DNA]</scope>
    <source>
        <strain evidence="12 15">NBRC 102219</strain>
    </source>
</reference>
<dbReference type="SMART" id="SM00862">
    <property type="entry name" value="Trans_reg_C"/>
    <property type="match status" value="1"/>
</dbReference>
<feature type="DNA-binding region" description="OmpR/PhoB-type" evidence="9">
    <location>
        <begin position="130"/>
        <end position="230"/>
    </location>
</feature>
<evidence type="ECO:0000256" key="2">
    <source>
        <dbReference type="ARBA" id="ARBA00022490"/>
    </source>
</evidence>
<dbReference type="GO" id="GO:0005829">
    <property type="term" value="C:cytosol"/>
    <property type="evidence" value="ECO:0007669"/>
    <property type="project" value="TreeGrafter"/>
</dbReference>
<dbReference type="OrthoDB" id="9802426at2"/>
<keyword evidence="6 9" id="KW-0238">DNA-binding</keyword>
<dbReference type="FunFam" id="1.10.10.10:FF:000099">
    <property type="entry name" value="Two-component system response regulator TorR"/>
    <property type="match status" value="1"/>
</dbReference>
<dbReference type="STRING" id="44933.SAMN05660971_02768"/>
<proteinExistence type="predicted"/>
<dbReference type="Pfam" id="PF00486">
    <property type="entry name" value="Trans_reg_C"/>
    <property type="match status" value="1"/>
</dbReference>
<evidence type="ECO:0000256" key="1">
    <source>
        <dbReference type="ARBA" id="ARBA00004496"/>
    </source>
</evidence>
<dbReference type="GO" id="GO:0032993">
    <property type="term" value="C:protein-DNA complex"/>
    <property type="evidence" value="ECO:0007669"/>
    <property type="project" value="TreeGrafter"/>
</dbReference>
<dbReference type="GO" id="GO:0000156">
    <property type="term" value="F:phosphorelay response regulator activity"/>
    <property type="evidence" value="ECO:0007669"/>
    <property type="project" value="TreeGrafter"/>
</dbReference>
<comment type="subcellular location">
    <subcellularLocation>
        <location evidence="1">Cytoplasm</location>
    </subcellularLocation>
</comment>